<reference evidence="1" key="1">
    <citation type="journal article" date="2019" name="bioRxiv">
        <title>The Genome of the Zebra Mussel, Dreissena polymorpha: A Resource for Invasive Species Research.</title>
        <authorList>
            <person name="McCartney M.A."/>
            <person name="Auch B."/>
            <person name="Kono T."/>
            <person name="Mallez S."/>
            <person name="Zhang Y."/>
            <person name="Obille A."/>
            <person name="Becker A."/>
            <person name="Abrahante J.E."/>
            <person name="Garbe J."/>
            <person name="Badalamenti J.P."/>
            <person name="Herman A."/>
            <person name="Mangelson H."/>
            <person name="Liachko I."/>
            <person name="Sullivan S."/>
            <person name="Sone E.D."/>
            <person name="Koren S."/>
            <person name="Silverstein K.A.T."/>
            <person name="Beckman K.B."/>
            <person name="Gohl D.M."/>
        </authorList>
    </citation>
    <scope>NUCLEOTIDE SEQUENCE</scope>
    <source>
        <strain evidence="1">Duluth1</strain>
        <tissue evidence="1">Whole animal</tissue>
    </source>
</reference>
<evidence type="ECO:0000313" key="2">
    <source>
        <dbReference type="Proteomes" id="UP000828390"/>
    </source>
</evidence>
<comment type="caution">
    <text evidence="1">The sequence shown here is derived from an EMBL/GenBank/DDBJ whole genome shotgun (WGS) entry which is preliminary data.</text>
</comment>
<sequence>MGTERGHNRFYNNRASVAECAYRSKDTRKAGSPHRSYVEQSDHVGFGKNESGWPIADRRYTWEQCCRRGKLFTHDRQRDGLGLDKEAQHPQYYAYPFGNEY</sequence>
<protein>
    <submittedName>
        <fullName evidence="1">Uncharacterized protein</fullName>
    </submittedName>
</protein>
<reference evidence="1" key="2">
    <citation type="submission" date="2020-11" db="EMBL/GenBank/DDBJ databases">
        <authorList>
            <person name="McCartney M.A."/>
            <person name="Auch B."/>
            <person name="Kono T."/>
            <person name="Mallez S."/>
            <person name="Becker A."/>
            <person name="Gohl D.M."/>
            <person name="Silverstein K.A.T."/>
            <person name="Koren S."/>
            <person name="Bechman K.B."/>
            <person name="Herman A."/>
            <person name="Abrahante J.E."/>
            <person name="Garbe J."/>
        </authorList>
    </citation>
    <scope>NUCLEOTIDE SEQUENCE</scope>
    <source>
        <strain evidence="1">Duluth1</strain>
        <tissue evidence="1">Whole animal</tissue>
    </source>
</reference>
<evidence type="ECO:0000313" key="1">
    <source>
        <dbReference type="EMBL" id="KAH3733261.1"/>
    </source>
</evidence>
<dbReference type="EMBL" id="JAIWYP010000011">
    <property type="protein sequence ID" value="KAH3733261.1"/>
    <property type="molecule type" value="Genomic_DNA"/>
</dbReference>
<organism evidence="1 2">
    <name type="scientific">Dreissena polymorpha</name>
    <name type="common">Zebra mussel</name>
    <name type="synonym">Mytilus polymorpha</name>
    <dbReference type="NCBI Taxonomy" id="45954"/>
    <lineage>
        <taxon>Eukaryota</taxon>
        <taxon>Metazoa</taxon>
        <taxon>Spiralia</taxon>
        <taxon>Lophotrochozoa</taxon>
        <taxon>Mollusca</taxon>
        <taxon>Bivalvia</taxon>
        <taxon>Autobranchia</taxon>
        <taxon>Heteroconchia</taxon>
        <taxon>Euheterodonta</taxon>
        <taxon>Imparidentia</taxon>
        <taxon>Neoheterodontei</taxon>
        <taxon>Myida</taxon>
        <taxon>Dreissenoidea</taxon>
        <taxon>Dreissenidae</taxon>
        <taxon>Dreissena</taxon>
    </lineage>
</organism>
<keyword evidence="2" id="KW-1185">Reference proteome</keyword>
<proteinExistence type="predicted"/>
<dbReference type="AlphaFoldDB" id="A0A9D4CTP2"/>
<dbReference type="Proteomes" id="UP000828390">
    <property type="component" value="Unassembled WGS sequence"/>
</dbReference>
<gene>
    <name evidence="1" type="ORF">DPMN_039686</name>
</gene>
<accession>A0A9D4CTP2</accession>
<name>A0A9D4CTP2_DREPO</name>